<name>A0A432YP63_9GAMM</name>
<dbReference type="CDD" id="cd04590">
    <property type="entry name" value="CBS_pair_CorC_HlyC_assoc"/>
    <property type="match status" value="1"/>
</dbReference>
<dbReference type="SMART" id="SM00116">
    <property type="entry name" value="CBS"/>
    <property type="match status" value="2"/>
</dbReference>
<dbReference type="InterPro" id="IPR046342">
    <property type="entry name" value="CBS_dom_sf"/>
</dbReference>
<evidence type="ECO:0000256" key="7">
    <source>
        <dbReference type="PROSITE-ProRule" id="PRU00703"/>
    </source>
</evidence>
<dbReference type="InterPro" id="IPR002550">
    <property type="entry name" value="CNNM"/>
</dbReference>
<comment type="caution">
    <text evidence="12">The sequence shown here is derived from an EMBL/GenBank/DDBJ whole genome shotgun (WGS) entry which is preliminary data.</text>
</comment>
<comment type="subcellular location">
    <subcellularLocation>
        <location evidence="1">Membrane</location>
        <topology evidence="1">Multi-pass membrane protein</topology>
    </subcellularLocation>
</comment>
<keyword evidence="5 7" id="KW-0129">CBS domain</keyword>
<evidence type="ECO:0000313" key="13">
    <source>
        <dbReference type="Proteomes" id="UP000288361"/>
    </source>
</evidence>
<evidence type="ECO:0000256" key="9">
    <source>
        <dbReference type="SAM" id="Phobius"/>
    </source>
</evidence>
<feature type="transmembrane region" description="Helical" evidence="9">
    <location>
        <begin position="87"/>
        <end position="107"/>
    </location>
</feature>
<organism evidence="12 13">
    <name type="scientific">Idiomarina piscisalsi</name>
    <dbReference type="NCBI Taxonomy" id="1096243"/>
    <lineage>
        <taxon>Bacteria</taxon>
        <taxon>Pseudomonadati</taxon>
        <taxon>Pseudomonadota</taxon>
        <taxon>Gammaproteobacteria</taxon>
        <taxon>Alteromonadales</taxon>
        <taxon>Idiomarinaceae</taxon>
        <taxon>Idiomarina</taxon>
    </lineage>
</organism>
<evidence type="ECO:0000259" key="11">
    <source>
        <dbReference type="PROSITE" id="PS51846"/>
    </source>
</evidence>
<dbReference type="SUPFAM" id="SSF54631">
    <property type="entry name" value="CBS-domain pair"/>
    <property type="match status" value="1"/>
</dbReference>
<keyword evidence="6 8" id="KW-0472">Membrane</keyword>
<evidence type="ECO:0000256" key="1">
    <source>
        <dbReference type="ARBA" id="ARBA00004141"/>
    </source>
</evidence>
<evidence type="ECO:0000256" key="3">
    <source>
        <dbReference type="ARBA" id="ARBA00022737"/>
    </source>
</evidence>
<dbReference type="PANTHER" id="PTHR22777">
    <property type="entry name" value="HEMOLYSIN-RELATED"/>
    <property type="match status" value="1"/>
</dbReference>
<feature type="domain" description="CBS" evidence="10">
    <location>
        <begin position="197"/>
        <end position="256"/>
    </location>
</feature>
<dbReference type="InterPro" id="IPR044751">
    <property type="entry name" value="Ion_transp-like_CBS"/>
</dbReference>
<keyword evidence="2 8" id="KW-0812">Transmembrane</keyword>
<evidence type="ECO:0000256" key="2">
    <source>
        <dbReference type="ARBA" id="ARBA00022692"/>
    </source>
</evidence>
<gene>
    <name evidence="12" type="ORF">CWI73_09695</name>
</gene>
<dbReference type="RefSeq" id="WP_126752602.1">
    <property type="nucleotide sequence ID" value="NZ_JBHUMT010000004.1"/>
</dbReference>
<keyword evidence="4 8" id="KW-1133">Transmembrane helix</keyword>
<sequence>MTLLILFAFLAIGVSFICSVLEAAILSVTPSYIAHLKESRPKTHKQLRKLKDGIDKPLAAILTLNTVAHTAGAAGVGAQVGVVFGDGYLGVASAVMTLLILILSEIIPKTIGAKFWRPLAPWLPPILNLMILTLKPFIWLSDQITKRIGGGEEEIDVRSEIKAMATIGHEEEALDADERRVILNILDLHDIRVKEVMTPRTVCESIRPDEDIMAVSQKIRELPFSRYPVIDAEEEPHGILFRSDVFDADEGTPILDIVRQVEVVTETVSVEALMSHLISTRQHMALVYDEHGSWLGLITLEDIIETILGTPIMDETDNIASLRRYARQRWDKRLKRDPKQAQRQQGNDHSE</sequence>
<dbReference type="Gene3D" id="3.10.580.10">
    <property type="entry name" value="CBS-domain"/>
    <property type="match status" value="1"/>
</dbReference>
<dbReference type="PROSITE" id="PS51371">
    <property type="entry name" value="CBS"/>
    <property type="match status" value="2"/>
</dbReference>
<keyword evidence="3" id="KW-0677">Repeat</keyword>
<dbReference type="GO" id="GO:0005886">
    <property type="term" value="C:plasma membrane"/>
    <property type="evidence" value="ECO:0007669"/>
    <property type="project" value="TreeGrafter"/>
</dbReference>
<protein>
    <submittedName>
        <fullName evidence="12">Hemolysin</fullName>
    </submittedName>
</protein>
<dbReference type="Proteomes" id="UP000288361">
    <property type="component" value="Unassembled WGS sequence"/>
</dbReference>
<feature type="transmembrane region" description="Helical" evidence="9">
    <location>
        <begin position="119"/>
        <end position="139"/>
    </location>
</feature>
<proteinExistence type="predicted"/>
<dbReference type="PANTHER" id="PTHR22777:SF4">
    <property type="entry name" value="UPF0053 PROTEIN SLL1254"/>
    <property type="match status" value="1"/>
</dbReference>
<dbReference type="Pfam" id="PF01595">
    <property type="entry name" value="CNNM"/>
    <property type="match status" value="1"/>
</dbReference>
<evidence type="ECO:0000256" key="4">
    <source>
        <dbReference type="ARBA" id="ARBA00022989"/>
    </source>
</evidence>
<reference evidence="12 13" key="1">
    <citation type="journal article" date="2011" name="Front. Microbiol.">
        <title>Genomic signatures of strain selection and enhancement in Bacillus atrophaeus var. globigii, a historical biowarfare simulant.</title>
        <authorList>
            <person name="Gibbons H.S."/>
            <person name="Broomall S.M."/>
            <person name="McNew L.A."/>
            <person name="Daligault H."/>
            <person name="Chapman C."/>
            <person name="Bruce D."/>
            <person name="Karavis M."/>
            <person name="Krepps M."/>
            <person name="McGregor P.A."/>
            <person name="Hong C."/>
            <person name="Park K.H."/>
            <person name="Akmal A."/>
            <person name="Feldman A."/>
            <person name="Lin J.S."/>
            <person name="Chang W.E."/>
            <person name="Higgs B.W."/>
            <person name="Demirev P."/>
            <person name="Lindquist J."/>
            <person name="Liem A."/>
            <person name="Fochler E."/>
            <person name="Read T.D."/>
            <person name="Tapia R."/>
            <person name="Johnson S."/>
            <person name="Bishop-Lilly K.A."/>
            <person name="Detter C."/>
            <person name="Han C."/>
            <person name="Sozhamannan S."/>
            <person name="Rosenzweig C.N."/>
            <person name="Skowronski E.W."/>
        </authorList>
    </citation>
    <scope>NUCLEOTIDE SEQUENCE [LARGE SCALE GENOMIC DNA]</scope>
    <source>
        <strain evidence="12 13">TPS4-2</strain>
    </source>
</reference>
<evidence type="ECO:0000256" key="6">
    <source>
        <dbReference type="ARBA" id="ARBA00023136"/>
    </source>
</evidence>
<feature type="domain" description="CNNM transmembrane" evidence="11">
    <location>
        <begin position="1"/>
        <end position="178"/>
    </location>
</feature>
<evidence type="ECO:0000256" key="5">
    <source>
        <dbReference type="ARBA" id="ARBA00023122"/>
    </source>
</evidence>
<dbReference type="InterPro" id="IPR000644">
    <property type="entry name" value="CBS_dom"/>
</dbReference>
<evidence type="ECO:0000259" key="10">
    <source>
        <dbReference type="PROSITE" id="PS51371"/>
    </source>
</evidence>
<dbReference type="AlphaFoldDB" id="A0A432YP63"/>
<dbReference type="PROSITE" id="PS51846">
    <property type="entry name" value="CNNM"/>
    <property type="match status" value="1"/>
</dbReference>
<dbReference type="Pfam" id="PF00571">
    <property type="entry name" value="CBS"/>
    <property type="match status" value="2"/>
</dbReference>
<evidence type="ECO:0000313" key="12">
    <source>
        <dbReference type="EMBL" id="RUO62734.1"/>
    </source>
</evidence>
<dbReference type="EMBL" id="PIQA01000011">
    <property type="protein sequence ID" value="RUO62734.1"/>
    <property type="molecule type" value="Genomic_DNA"/>
</dbReference>
<feature type="domain" description="CBS" evidence="10">
    <location>
        <begin position="257"/>
        <end position="315"/>
    </location>
</feature>
<evidence type="ECO:0000256" key="8">
    <source>
        <dbReference type="PROSITE-ProRule" id="PRU01193"/>
    </source>
</evidence>
<accession>A0A432YP63</accession>